<evidence type="ECO:0000256" key="6">
    <source>
        <dbReference type="ARBA" id="ARBA00023002"/>
    </source>
</evidence>
<evidence type="ECO:0000313" key="8">
    <source>
        <dbReference type="EMBL" id="RDI62856.1"/>
    </source>
</evidence>
<dbReference type="InterPro" id="IPR051820">
    <property type="entry name" value="FAD-binding_MO"/>
</dbReference>
<dbReference type="AlphaFoldDB" id="A0A370HWG8"/>
<keyword evidence="6" id="KW-0560">Oxidoreductase</keyword>
<dbReference type="EMBL" id="QQBC01000012">
    <property type="protein sequence ID" value="RDI62856.1"/>
    <property type="molecule type" value="Genomic_DNA"/>
</dbReference>
<dbReference type="GO" id="GO:0004499">
    <property type="term" value="F:N,N-dimethylaniline monooxygenase activity"/>
    <property type="evidence" value="ECO:0007669"/>
    <property type="project" value="InterPro"/>
</dbReference>
<evidence type="ECO:0000256" key="7">
    <source>
        <dbReference type="ARBA" id="ARBA00023033"/>
    </source>
</evidence>
<dbReference type="Pfam" id="PF13450">
    <property type="entry name" value="NAD_binding_8"/>
    <property type="match status" value="1"/>
</dbReference>
<keyword evidence="5" id="KW-0521">NADP</keyword>
<keyword evidence="9" id="KW-1185">Reference proteome</keyword>
<evidence type="ECO:0000256" key="3">
    <source>
        <dbReference type="ARBA" id="ARBA00022630"/>
    </source>
</evidence>
<dbReference type="RefSeq" id="WP_068002954.1">
    <property type="nucleotide sequence ID" value="NZ_QQBC01000012.1"/>
</dbReference>
<proteinExistence type="inferred from homology"/>
<dbReference type="STRING" id="1210086.GCA_001613105_05267"/>
<dbReference type="PANTHER" id="PTHR43872">
    <property type="entry name" value="MONOOXYGENASE, PUTATIVE (AFU_ORTHOLOGUE AFUA_8G02570)-RELATED"/>
    <property type="match status" value="1"/>
</dbReference>
<comment type="cofactor">
    <cofactor evidence="1">
        <name>FAD</name>
        <dbReference type="ChEBI" id="CHEBI:57692"/>
    </cofactor>
</comment>
<accession>A0A370HWG8</accession>
<dbReference type="GO" id="GO:0050660">
    <property type="term" value="F:flavin adenine dinucleotide binding"/>
    <property type="evidence" value="ECO:0007669"/>
    <property type="project" value="InterPro"/>
</dbReference>
<organism evidence="8 9">
    <name type="scientific">Nocardia pseudobrasiliensis</name>
    <dbReference type="NCBI Taxonomy" id="45979"/>
    <lineage>
        <taxon>Bacteria</taxon>
        <taxon>Bacillati</taxon>
        <taxon>Actinomycetota</taxon>
        <taxon>Actinomycetes</taxon>
        <taxon>Mycobacteriales</taxon>
        <taxon>Nocardiaceae</taxon>
        <taxon>Nocardia</taxon>
    </lineage>
</organism>
<evidence type="ECO:0000313" key="9">
    <source>
        <dbReference type="Proteomes" id="UP000254869"/>
    </source>
</evidence>
<evidence type="ECO:0000256" key="1">
    <source>
        <dbReference type="ARBA" id="ARBA00001974"/>
    </source>
</evidence>
<dbReference type="FunFam" id="3.50.50.60:FF:000228">
    <property type="entry name" value="FAD-containing monooxygenase EthA"/>
    <property type="match status" value="1"/>
</dbReference>
<evidence type="ECO:0000256" key="2">
    <source>
        <dbReference type="ARBA" id="ARBA00010139"/>
    </source>
</evidence>
<dbReference type="Gene3D" id="3.50.50.60">
    <property type="entry name" value="FAD/NAD(P)-binding domain"/>
    <property type="match status" value="3"/>
</dbReference>
<dbReference type="PRINTS" id="PR00469">
    <property type="entry name" value="PNDRDTASEII"/>
</dbReference>
<gene>
    <name evidence="8" type="ORF">DFR76_112174</name>
</gene>
<name>A0A370HWG8_9NOCA</name>
<reference evidence="8 9" key="1">
    <citation type="submission" date="2018-07" db="EMBL/GenBank/DDBJ databases">
        <title>Genomic Encyclopedia of Type Strains, Phase IV (KMG-IV): sequencing the most valuable type-strain genomes for metagenomic binning, comparative biology and taxonomic classification.</title>
        <authorList>
            <person name="Goeker M."/>
        </authorList>
    </citation>
    <scope>NUCLEOTIDE SEQUENCE [LARGE SCALE GENOMIC DNA]</scope>
    <source>
        <strain evidence="8 9">DSM 44290</strain>
    </source>
</reference>
<sequence>MSDNHFDVLIIGAGVSGIGVACHLTRELPQLSYAVLERRDEIGGTWDLFRYPGIRSDSDMNTFGYHFRPWRGTKVLADGASIRGYVQETADEYDVNPHIHFGRRVVRSSFDSATGLWTVRTTDEKSGATTEYTSRFLVGCTGYYSYDAGYRPSFPGEESFTGPIIHPQQWPEDLDYEGKRVVVIGSGATAVTLVPAMTDKAEHVTMLQRSPTYILPIPAEDPVAVVLQRLRVPETVIYKLGRARNIALQRGVFQLSRSQPRLARRLLLGVVRSQLRGKVELRHFSPNYNPWDERLCVVPSGDLFRVLRRGKASVVTDTIETFTPNGIRLSSGEEIPADIVISATGLVVQIAGGAELEVDGRPMTTHDRVIYKGVLLDGIPNAMFMLGYTNASWTLKVDLAAEYFCRLIAHMRKHGYTQVVARATDDDRGSESAFGSALKSGYVKRAEGVIPRQGTREPWKILNNYYVDAVRLRYGRVGEEHLEFRRDRALTEAAATDSTAVA</sequence>
<keyword evidence="3" id="KW-0285">Flavoprotein</keyword>
<dbReference type="Proteomes" id="UP000254869">
    <property type="component" value="Unassembled WGS sequence"/>
</dbReference>
<dbReference type="PANTHER" id="PTHR43872:SF1">
    <property type="entry name" value="MONOOXYGENASE, PUTATIVE (AFU_ORTHOLOGUE AFUA_8G02570)-RELATED"/>
    <property type="match status" value="1"/>
</dbReference>
<dbReference type="SUPFAM" id="SSF51905">
    <property type="entry name" value="FAD/NAD(P)-binding domain"/>
    <property type="match status" value="1"/>
</dbReference>
<dbReference type="InterPro" id="IPR020946">
    <property type="entry name" value="Flavin_mOase-like"/>
</dbReference>
<keyword evidence="4" id="KW-0274">FAD</keyword>
<keyword evidence="7" id="KW-0503">Monooxygenase</keyword>
<comment type="similarity">
    <text evidence="2">Belongs to the FAD-binding monooxygenase family.</text>
</comment>
<dbReference type="Pfam" id="PF00743">
    <property type="entry name" value="FMO-like"/>
    <property type="match status" value="1"/>
</dbReference>
<dbReference type="GO" id="GO:0050661">
    <property type="term" value="F:NADP binding"/>
    <property type="evidence" value="ECO:0007669"/>
    <property type="project" value="InterPro"/>
</dbReference>
<dbReference type="InterPro" id="IPR036188">
    <property type="entry name" value="FAD/NAD-bd_sf"/>
</dbReference>
<protein>
    <submittedName>
        <fullName evidence="8">Cation diffusion facilitator CzcD-associated flavoprotein CzcO</fullName>
    </submittedName>
</protein>
<evidence type="ECO:0000256" key="5">
    <source>
        <dbReference type="ARBA" id="ARBA00022857"/>
    </source>
</evidence>
<comment type="caution">
    <text evidence="8">The sequence shown here is derived from an EMBL/GenBank/DDBJ whole genome shotgun (WGS) entry which is preliminary data.</text>
</comment>
<evidence type="ECO:0000256" key="4">
    <source>
        <dbReference type="ARBA" id="ARBA00022827"/>
    </source>
</evidence>